<evidence type="ECO:0000259" key="1">
    <source>
        <dbReference type="PROSITE" id="PS51707"/>
    </source>
</evidence>
<feature type="domain" description="CYTH" evidence="1">
    <location>
        <begin position="4"/>
        <end position="191"/>
    </location>
</feature>
<proteinExistence type="predicted"/>
<gene>
    <name evidence="2" type="ORF">QR721_04930</name>
</gene>
<keyword evidence="3" id="KW-1185">Reference proteome</keyword>
<dbReference type="EMBL" id="CP129113">
    <property type="protein sequence ID" value="WLV25555.1"/>
    <property type="molecule type" value="Genomic_DNA"/>
</dbReference>
<dbReference type="PROSITE" id="PS51707">
    <property type="entry name" value="CYTH"/>
    <property type="match status" value="1"/>
</dbReference>
<organism evidence="2 3">
    <name type="scientific">Aciduricibacillus chroicocephali</name>
    <dbReference type="NCBI Taxonomy" id="3054939"/>
    <lineage>
        <taxon>Bacteria</taxon>
        <taxon>Bacillati</taxon>
        <taxon>Bacillota</taxon>
        <taxon>Bacilli</taxon>
        <taxon>Bacillales</taxon>
        <taxon>Bacillaceae</taxon>
        <taxon>Aciduricibacillus</taxon>
    </lineage>
</organism>
<dbReference type="Pfam" id="PF01928">
    <property type="entry name" value="CYTH"/>
    <property type="match status" value="1"/>
</dbReference>
<dbReference type="InterPro" id="IPR033469">
    <property type="entry name" value="CYTH-like_dom_sf"/>
</dbReference>
<reference evidence="2" key="1">
    <citation type="submission" date="2023-06" db="EMBL/GenBank/DDBJ databases">
        <title>A Treasure from Seagulls: Isolation and Description of Aciduricobacillus qingdaonensis gen. nov., sp. nov., a Rare Obligately Uric Acid-utilizing Member in the Family Bacillaceae.</title>
        <authorList>
            <person name="Liu W."/>
            <person name="Wang B."/>
        </authorList>
    </citation>
    <scope>NUCLEOTIDE SEQUENCE</scope>
    <source>
        <strain evidence="2">44XB</strain>
    </source>
</reference>
<dbReference type="RefSeq" id="WP_348029346.1">
    <property type="nucleotide sequence ID" value="NZ_CP129113.1"/>
</dbReference>
<sequence length="191" mass="21950">MAQEIEIEFKNLLSKEEYTKLRAGLPFHSASMTQTNHYFDTEAFNLKQKGSALRIREKNDRFTLTLKEPHPDGLLETHDTLTDEEAASWIEGSPLPKENVGEQLEQLGVNEADLKLFGSLTTERLETKSNGVLLVLDYSTYNGENDYELEIEAMDRKSGQAAMEEVLQEFSIPRRKTPNKIERFYNSMKKK</sequence>
<dbReference type="Proteomes" id="UP001180087">
    <property type="component" value="Chromosome"/>
</dbReference>
<dbReference type="InterPro" id="IPR009195">
    <property type="entry name" value="Uncharacterised_YjbK"/>
</dbReference>
<dbReference type="CDD" id="cd07762">
    <property type="entry name" value="CYTH-like_Pase_1"/>
    <property type="match status" value="1"/>
</dbReference>
<name>A0ABY9KY31_9BACI</name>
<dbReference type="InterPro" id="IPR023577">
    <property type="entry name" value="CYTH_domain"/>
</dbReference>
<evidence type="ECO:0000313" key="3">
    <source>
        <dbReference type="Proteomes" id="UP001180087"/>
    </source>
</evidence>
<evidence type="ECO:0000313" key="2">
    <source>
        <dbReference type="EMBL" id="WLV25555.1"/>
    </source>
</evidence>
<accession>A0ABY9KY31</accession>
<dbReference type="PIRSF" id="PIRSF012526">
    <property type="entry name" value="CYTH_UCP012526"/>
    <property type="match status" value="1"/>
</dbReference>
<dbReference type="Gene3D" id="2.40.320.10">
    <property type="entry name" value="Hypothetical Protein Pfu-838710-001"/>
    <property type="match status" value="1"/>
</dbReference>
<dbReference type="SUPFAM" id="SSF55154">
    <property type="entry name" value="CYTH-like phosphatases"/>
    <property type="match status" value="1"/>
</dbReference>
<protein>
    <submittedName>
        <fullName evidence="2">CYTH domain-containing protein</fullName>
    </submittedName>
</protein>
<dbReference type="SMART" id="SM01118">
    <property type="entry name" value="CYTH"/>
    <property type="match status" value="1"/>
</dbReference>